<dbReference type="Proteomes" id="UP000234254">
    <property type="component" value="Unassembled WGS sequence"/>
</dbReference>
<evidence type="ECO:0000313" key="3">
    <source>
        <dbReference type="Proteomes" id="UP000234254"/>
    </source>
</evidence>
<dbReference type="OrthoDB" id="5355526at2759"/>
<proteinExistence type="predicted"/>
<dbReference type="RefSeq" id="XP_024693270.1">
    <property type="nucleotide sequence ID" value="XM_024837029.1"/>
</dbReference>
<gene>
    <name evidence="2" type="ORF">P168DRAFT_289557</name>
</gene>
<keyword evidence="1" id="KW-0472">Membrane</keyword>
<dbReference type="EMBL" id="MSFM01000005">
    <property type="protein sequence ID" value="PKY04676.1"/>
    <property type="molecule type" value="Genomic_DNA"/>
</dbReference>
<sequence>MTEGWDESKIWCIVGFGVFLPSLLFAIFWAVFKGDVEGAFAIAGWWVAGAAIVVGIMGNKTMQAL</sequence>
<feature type="transmembrane region" description="Helical" evidence="1">
    <location>
        <begin position="38"/>
        <end position="58"/>
    </location>
</feature>
<evidence type="ECO:0000313" key="2">
    <source>
        <dbReference type="EMBL" id="PKY04676.1"/>
    </source>
</evidence>
<keyword evidence="1" id="KW-0812">Transmembrane</keyword>
<name>A0A2I1D485_ASPC2</name>
<dbReference type="GeneID" id="36544553"/>
<comment type="caution">
    <text evidence="2">The sequence shown here is derived from an EMBL/GenBank/DDBJ whole genome shotgun (WGS) entry which is preliminary data.</text>
</comment>
<dbReference type="VEuPathDB" id="FungiDB:P168DRAFT_289557"/>
<dbReference type="AlphaFoldDB" id="A0A2I1D485"/>
<keyword evidence="3" id="KW-1185">Reference proteome</keyword>
<keyword evidence="1" id="KW-1133">Transmembrane helix</keyword>
<protein>
    <submittedName>
        <fullName evidence="2">Uncharacterized protein</fullName>
    </submittedName>
</protein>
<evidence type="ECO:0000256" key="1">
    <source>
        <dbReference type="SAM" id="Phobius"/>
    </source>
</evidence>
<feature type="transmembrane region" description="Helical" evidence="1">
    <location>
        <begin position="12"/>
        <end position="32"/>
    </location>
</feature>
<accession>A0A2I1D485</accession>
<organism evidence="2 3">
    <name type="scientific">Aspergillus campestris (strain IBT 28561)</name>
    <dbReference type="NCBI Taxonomy" id="1392248"/>
    <lineage>
        <taxon>Eukaryota</taxon>
        <taxon>Fungi</taxon>
        <taxon>Dikarya</taxon>
        <taxon>Ascomycota</taxon>
        <taxon>Pezizomycotina</taxon>
        <taxon>Eurotiomycetes</taxon>
        <taxon>Eurotiomycetidae</taxon>
        <taxon>Eurotiales</taxon>
        <taxon>Aspergillaceae</taxon>
        <taxon>Aspergillus</taxon>
        <taxon>Aspergillus subgen. Circumdati</taxon>
    </lineage>
</organism>
<reference evidence="2" key="1">
    <citation type="submission" date="2016-12" db="EMBL/GenBank/DDBJ databases">
        <title>The genomes of Aspergillus section Nigri reveals drivers in fungal speciation.</title>
        <authorList>
            <consortium name="DOE Joint Genome Institute"/>
            <person name="Vesth T.C."/>
            <person name="Nybo J."/>
            <person name="Theobald S."/>
            <person name="Brandl J."/>
            <person name="Frisvad J.C."/>
            <person name="Nielsen K.F."/>
            <person name="Lyhne E.K."/>
            <person name="Kogle M.E."/>
            <person name="Kuo A."/>
            <person name="Riley R."/>
            <person name="Clum A."/>
            <person name="Nolan M."/>
            <person name="Lipzen A."/>
            <person name="Salamov A."/>
            <person name="Henrissat B."/>
            <person name="Wiebenga A."/>
            <person name="De vries R.P."/>
            <person name="Grigoriev I.V."/>
            <person name="Mortensen U.H."/>
            <person name="Andersen M.R."/>
            <person name="Baker S.E."/>
        </authorList>
    </citation>
    <scope>NUCLEOTIDE SEQUENCE</scope>
    <source>
        <strain evidence="2">IBT 28561</strain>
    </source>
</reference>